<dbReference type="PROSITE" id="PS50102">
    <property type="entry name" value="RRM"/>
    <property type="match status" value="2"/>
</dbReference>
<dbReference type="SMART" id="SM00360">
    <property type="entry name" value="RRM"/>
    <property type="match status" value="2"/>
</dbReference>
<feature type="compositionally biased region" description="Acidic residues" evidence="3">
    <location>
        <begin position="72"/>
        <end position="82"/>
    </location>
</feature>
<evidence type="ECO:0000313" key="5">
    <source>
        <dbReference type="EMBL" id="KAF2458474.1"/>
    </source>
</evidence>
<dbReference type="Pfam" id="PF00076">
    <property type="entry name" value="RRM_1"/>
    <property type="match status" value="1"/>
</dbReference>
<gene>
    <name evidence="5" type="ORF">BDY21DRAFT_283518</name>
</gene>
<keyword evidence="6" id="KW-1185">Reference proteome</keyword>
<feature type="region of interest" description="Disordered" evidence="3">
    <location>
        <begin position="340"/>
        <end position="377"/>
    </location>
</feature>
<evidence type="ECO:0000259" key="4">
    <source>
        <dbReference type="PROSITE" id="PS50102"/>
    </source>
</evidence>
<evidence type="ECO:0000256" key="1">
    <source>
        <dbReference type="ARBA" id="ARBA00022884"/>
    </source>
</evidence>
<feature type="compositionally biased region" description="Acidic residues" evidence="3">
    <location>
        <begin position="288"/>
        <end position="303"/>
    </location>
</feature>
<name>A0A6A6P3U5_9PEZI</name>
<protein>
    <recommendedName>
        <fullName evidence="4">RRM domain-containing protein</fullName>
    </recommendedName>
</protein>
<proteinExistence type="predicted"/>
<dbReference type="InterPro" id="IPR035979">
    <property type="entry name" value="RBD_domain_sf"/>
</dbReference>
<feature type="domain" description="RRM" evidence="4">
    <location>
        <begin position="223"/>
        <end position="331"/>
    </location>
</feature>
<dbReference type="InterPro" id="IPR012677">
    <property type="entry name" value="Nucleotide-bd_a/b_plait_sf"/>
</dbReference>
<dbReference type="PANTHER" id="PTHR23236">
    <property type="entry name" value="EUKARYOTIC TRANSLATION INITIATION FACTOR 4B/4H"/>
    <property type="match status" value="1"/>
</dbReference>
<dbReference type="Gene3D" id="3.30.70.330">
    <property type="match status" value="2"/>
</dbReference>
<evidence type="ECO:0000256" key="2">
    <source>
        <dbReference type="PROSITE-ProRule" id="PRU00176"/>
    </source>
</evidence>
<dbReference type="AlphaFoldDB" id="A0A6A6P3U5"/>
<dbReference type="GO" id="GO:0005730">
    <property type="term" value="C:nucleolus"/>
    <property type="evidence" value="ECO:0007669"/>
    <property type="project" value="TreeGrafter"/>
</dbReference>
<dbReference type="PANTHER" id="PTHR23236:SF95">
    <property type="entry name" value="NUCLEOLAR PROTEIN 13"/>
    <property type="match status" value="1"/>
</dbReference>
<feature type="domain" description="RRM" evidence="4">
    <location>
        <begin position="100"/>
        <end position="186"/>
    </location>
</feature>
<reference evidence="5" key="1">
    <citation type="journal article" date="2020" name="Stud. Mycol.">
        <title>101 Dothideomycetes genomes: a test case for predicting lifestyles and emergence of pathogens.</title>
        <authorList>
            <person name="Haridas S."/>
            <person name="Albert R."/>
            <person name="Binder M."/>
            <person name="Bloem J."/>
            <person name="Labutti K."/>
            <person name="Salamov A."/>
            <person name="Andreopoulos B."/>
            <person name="Baker S."/>
            <person name="Barry K."/>
            <person name="Bills G."/>
            <person name="Bluhm B."/>
            <person name="Cannon C."/>
            <person name="Castanera R."/>
            <person name="Culley D."/>
            <person name="Daum C."/>
            <person name="Ezra D."/>
            <person name="Gonzalez J."/>
            <person name="Henrissat B."/>
            <person name="Kuo A."/>
            <person name="Liang C."/>
            <person name="Lipzen A."/>
            <person name="Lutzoni F."/>
            <person name="Magnuson J."/>
            <person name="Mondo S."/>
            <person name="Nolan M."/>
            <person name="Ohm R."/>
            <person name="Pangilinan J."/>
            <person name="Park H.-J."/>
            <person name="Ramirez L."/>
            <person name="Alfaro M."/>
            <person name="Sun H."/>
            <person name="Tritt A."/>
            <person name="Yoshinaga Y."/>
            <person name="Zwiers L.-H."/>
            <person name="Turgeon B."/>
            <person name="Goodwin S."/>
            <person name="Spatafora J."/>
            <person name="Crous P."/>
            <person name="Grigoriev I."/>
        </authorList>
    </citation>
    <scope>NUCLEOTIDE SEQUENCE</scope>
    <source>
        <strain evidence="5">ATCC 16933</strain>
    </source>
</reference>
<dbReference type="SUPFAM" id="SSF54928">
    <property type="entry name" value="RNA-binding domain, RBD"/>
    <property type="match status" value="1"/>
</dbReference>
<dbReference type="GO" id="GO:0003723">
    <property type="term" value="F:RNA binding"/>
    <property type="evidence" value="ECO:0007669"/>
    <property type="project" value="UniProtKB-UniRule"/>
</dbReference>
<keyword evidence="1 2" id="KW-0694">RNA-binding</keyword>
<dbReference type="Proteomes" id="UP000799766">
    <property type="component" value="Unassembled WGS sequence"/>
</dbReference>
<evidence type="ECO:0000313" key="6">
    <source>
        <dbReference type="Proteomes" id="UP000799766"/>
    </source>
</evidence>
<dbReference type="OrthoDB" id="1875751at2759"/>
<sequence>MDAEGAAKKRKRADAADVAIPDEIEIDVSLPEPLSKKAQRKATKRRKSDARPLDGDTVARKHSDGEARTSEDSDDDDDDDDDAHSPDKQSPADSKRRSPFGIWIGNLSFTLTKAALRSFIVDNAGIAAEAVTRIHLPAARDAVSKKPRNKGFAYVDLATQPDQIAALGVNESLLEGRRVLVKDAASFEGRPAKDALASAAAGGGPGKVDGIHKALPNGKTPGKKVFVGNLAFDVAREDLERQFEKCGAIEDVHVATFEDSGKCKGFAWVTFEDVEAAAAAARGWTLLEQEDSEDEQDDDQDEEEAKRNGKPRKWFVNRLFGRDLRCEFAEDASTRYEKRFGKGRKKEQGRGWRDSEDVDGATMKRKNTSVAHAHAPRESTAIVQGTGSKIVFD</sequence>
<feature type="compositionally biased region" description="Basic and acidic residues" evidence="3">
    <location>
        <begin position="340"/>
        <end position="355"/>
    </location>
</feature>
<feature type="region of interest" description="Disordered" evidence="3">
    <location>
        <begin position="287"/>
        <end position="308"/>
    </location>
</feature>
<feature type="region of interest" description="Disordered" evidence="3">
    <location>
        <begin position="1"/>
        <end position="97"/>
    </location>
</feature>
<dbReference type="InterPro" id="IPR000504">
    <property type="entry name" value="RRM_dom"/>
</dbReference>
<feature type="compositionally biased region" description="Basic residues" evidence="3">
    <location>
        <begin position="37"/>
        <end position="48"/>
    </location>
</feature>
<dbReference type="EMBL" id="MU001677">
    <property type="protein sequence ID" value="KAF2458474.1"/>
    <property type="molecule type" value="Genomic_DNA"/>
</dbReference>
<feature type="compositionally biased region" description="Basic and acidic residues" evidence="3">
    <location>
        <begin position="49"/>
        <end position="71"/>
    </location>
</feature>
<organism evidence="5 6">
    <name type="scientific">Lineolata rhizophorae</name>
    <dbReference type="NCBI Taxonomy" id="578093"/>
    <lineage>
        <taxon>Eukaryota</taxon>
        <taxon>Fungi</taxon>
        <taxon>Dikarya</taxon>
        <taxon>Ascomycota</taxon>
        <taxon>Pezizomycotina</taxon>
        <taxon>Dothideomycetes</taxon>
        <taxon>Dothideomycetes incertae sedis</taxon>
        <taxon>Lineolatales</taxon>
        <taxon>Lineolataceae</taxon>
        <taxon>Lineolata</taxon>
    </lineage>
</organism>
<evidence type="ECO:0000256" key="3">
    <source>
        <dbReference type="SAM" id="MobiDB-lite"/>
    </source>
</evidence>
<accession>A0A6A6P3U5</accession>